<accession>A0A0A9G8W0</accession>
<protein>
    <submittedName>
        <fullName evidence="1">Uncharacterized protein</fullName>
    </submittedName>
</protein>
<proteinExistence type="predicted"/>
<reference evidence="1" key="1">
    <citation type="submission" date="2014-09" db="EMBL/GenBank/DDBJ databases">
        <authorList>
            <person name="Magalhaes I.L.F."/>
            <person name="Oliveira U."/>
            <person name="Santos F.R."/>
            <person name="Vidigal T.H.D.A."/>
            <person name="Brescovit A.D."/>
            <person name="Santos A.J."/>
        </authorList>
    </citation>
    <scope>NUCLEOTIDE SEQUENCE</scope>
    <source>
        <tissue evidence="1">Shoot tissue taken approximately 20 cm above the soil surface</tissue>
    </source>
</reference>
<sequence length="40" mass="4663">MTSLSYDFCDFLVKIPIFGFVKSIALLSQEEEDAKEKHWP</sequence>
<evidence type="ECO:0000313" key="1">
    <source>
        <dbReference type="EMBL" id="JAE21515.1"/>
    </source>
</evidence>
<dbReference type="EMBL" id="GBRH01176381">
    <property type="protein sequence ID" value="JAE21515.1"/>
    <property type="molecule type" value="Transcribed_RNA"/>
</dbReference>
<dbReference type="AlphaFoldDB" id="A0A0A9G8W0"/>
<organism evidence="1">
    <name type="scientific">Arundo donax</name>
    <name type="common">Giant reed</name>
    <name type="synonym">Donax arundinaceus</name>
    <dbReference type="NCBI Taxonomy" id="35708"/>
    <lineage>
        <taxon>Eukaryota</taxon>
        <taxon>Viridiplantae</taxon>
        <taxon>Streptophyta</taxon>
        <taxon>Embryophyta</taxon>
        <taxon>Tracheophyta</taxon>
        <taxon>Spermatophyta</taxon>
        <taxon>Magnoliopsida</taxon>
        <taxon>Liliopsida</taxon>
        <taxon>Poales</taxon>
        <taxon>Poaceae</taxon>
        <taxon>PACMAD clade</taxon>
        <taxon>Arundinoideae</taxon>
        <taxon>Arundineae</taxon>
        <taxon>Arundo</taxon>
    </lineage>
</organism>
<name>A0A0A9G8W0_ARUDO</name>
<reference evidence="1" key="2">
    <citation type="journal article" date="2015" name="Data Brief">
        <title>Shoot transcriptome of the giant reed, Arundo donax.</title>
        <authorList>
            <person name="Barrero R.A."/>
            <person name="Guerrero F.D."/>
            <person name="Moolhuijzen P."/>
            <person name="Goolsby J.A."/>
            <person name="Tidwell J."/>
            <person name="Bellgard S.E."/>
            <person name="Bellgard M.I."/>
        </authorList>
    </citation>
    <scope>NUCLEOTIDE SEQUENCE</scope>
    <source>
        <tissue evidence="1">Shoot tissue taken approximately 20 cm above the soil surface</tissue>
    </source>
</reference>